<name>A0A2T2WQ21_9FIRM</name>
<accession>A0A2T2WQ21</accession>
<protein>
    <recommendedName>
        <fullName evidence="2">DUF6444 domain-containing protein</fullName>
    </recommendedName>
</protein>
<dbReference type="Pfam" id="PF20042">
    <property type="entry name" value="DUF6444"/>
    <property type="match status" value="1"/>
</dbReference>
<organism evidence="3 4">
    <name type="scientific">Sulfobacillus benefaciens</name>
    <dbReference type="NCBI Taxonomy" id="453960"/>
    <lineage>
        <taxon>Bacteria</taxon>
        <taxon>Bacillati</taxon>
        <taxon>Bacillota</taxon>
        <taxon>Clostridia</taxon>
        <taxon>Eubacteriales</taxon>
        <taxon>Clostridiales Family XVII. Incertae Sedis</taxon>
        <taxon>Sulfobacillus</taxon>
    </lineage>
</organism>
<dbReference type="Proteomes" id="UP000242699">
    <property type="component" value="Unassembled WGS sequence"/>
</dbReference>
<dbReference type="AlphaFoldDB" id="A0A2T2WQ21"/>
<proteinExistence type="predicted"/>
<evidence type="ECO:0000313" key="4">
    <source>
        <dbReference type="Proteomes" id="UP000242699"/>
    </source>
</evidence>
<dbReference type="InterPro" id="IPR045618">
    <property type="entry name" value="DUF6444"/>
</dbReference>
<evidence type="ECO:0000256" key="1">
    <source>
        <dbReference type="SAM" id="MobiDB-lite"/>
    </source>
</evidence>
<feature type="compositionally biased region" description="Basic and acidic residues" evidence="1">
    <location>
        <begin position="43"/>
        <end position="55"/>
    </location>
</feature>
<evidence type="ECO:0000313" key="3">
    <source>
        <dbReference type="EMBL" id="PSR24329.1"/>
    </source>
</evidence>
<evidence type="ECO:0000259" key="2">
    <source>
        <dbReference type="Pfam" id="PF20042"/>
    </source>
</evidence>
<dbReference type="EMBL" id="PXYT01000082">
    <property type="protein sequence ID" value="PSR24329.1"/>
    <property type="molecule type" value="Genomic_DNA"/>
</dbReference>
<reference evidence="3 4" key="1">
    <citation type="journal article" date="2014" name="BMC Genomics">
        <title>Comparison of environmental and isolate Sulfobacillus genomes reveals diverse carbon, sulfur, nitrogen, and hydrogen metabolisms.</title>
        <authorList>
            <person name="Justice N.B."/>
            <person name="Norman A."/>
            <person name="Brown C.T."/>
            <person name="Singh A."/>
            <person name="Thomas B.C."/>
            <person name="Banfield J.F."/>
        </authorList>
    </citation>
    <scope>NUCLEOTIDE SEQUENCE [LARGE SCALE GENOMIC DNA]</scope>
    <source>
        <strain evidence="3">AMDSBA1</strain>
    </source>
</reference>
<gene>
    <name evidence="3" type="ORF">C7B43_19280</name>
</gene>
<sequence length="136" mass="15083">MAHQPAPWSRDELFGLCASDPERVVDLVFDLWDRVNTLTQKVADLERPVHQDSRNSHKPPSSDGYQKPVPKSLRKKSGKPSGGQPGHHGTRLEMRDHPDQVVTHRPVACRMGLRRGISGVPCTVPTTDLRGVGHTD</sequence>
<feature type="compositionally biased region" description="Basic and acidic residues" evidence="1">
    <location>
        <begin position="90"/>
        <end position="99"/>
    </location>
</feature>
<comment type="caution">
    <text evidence="3">The sequence shown here is derived from an EMBL/GenBank/DDBJ whole genome shotgun (WGS) entry which is preliminary data.</text>
</comment>
<feature type="region of interest" description="Disordered" evidence="1">
    <location>
        <begin position="40"/>
        <end position="103"/>
    </location>
</feature>
<feature type="domain" description="DUF6444" evidence="2">
    <location>
        <begin position="28"/>
        <end position="92"/>
    </location>
</feature>